<sequence length="237" mass="24417">MKKKMAIVLSLVLACSMSMTAFAAPSPSLNTGNTPVSQVTVDQSVATATAGTAESTVSGVASATSAVAVGTTFATAKGNQALDAASVQLVVAPTTVAETTTSANELTKALTAKKVKIINKSGEKNISLLNREGKVKYLCSRNVYLTNSKGELVASKGSISIAKSLKEILGGYQLAENETIRAMYKRADGTFVALPVVIKGDVVSFALPSISGVVEVVFTAAVGTRQETLQSEKAPKL</sequence>
<feature type="signal peptide" evidence="1">
    <location>
        <begin position="1"/>
        <end position="23"/>
    </location>
</feature>
<keyword evidence="1" id="KW-0732">Signal</keyword>
<gene>
    <name evidence="2" type="ORF">LKD45_00785</name>
</gene>
<dbReference type="EMBL" id="JAJEQF010000001">
    <property type="protein sequence ID" value="MCC2166245.1"/>
    <property type="molecule type" value="Genomic_DNA"/>
</dbReference>
<proteinExistence type="predicted"/>
<reference evidence="2 3" key="1">
    <citation type="submission" date="2021-10" db="EMBL/GenBank/DDBJ databases">
        <title>Anaerobic single-cell dispensing facilitates the cultivation of human gut bacteria.</title>
        <authorList>
            <person name="Afrizal A."/>
        </authorList>
    </citation>
    <scope>NUCLEOTIDE SEQUENCE [LARGE SCALE GENOMIC DNA]</scope>
    <source>
        <strain evidence="2 3">CLA-AA-H244</strain>
    </source>
</reference>
<dbReference type="AlphaFoldDB" id="A0AAE3DJJ5"/>
<protein>
    <submittedName>
        <fullName evidence="2">Uncharacterized protein</fullName>
    </submittedName>
</protein>
<evidence type="ECO:0000313" key="3">
    <source>
        <dbReference type="Proteomes" id="UP001199355"/>
    </source>
</evidence>
<feature type="chain" id="PRO_5041962805" evidence="1">
    <location>
        <begin position="24"/>
        <end position="237"/>
    </location>
</feature>
<dbReference type="Proteomes" id="UP001199355">
    <property type="component" value="Unassembled WGS sequence"/>
</dbReference>
<evidence type="ECO:0000256" key="1">
    <source>
        <dbReference type="SAM" id="SignalP"/>
    </source>
</evidence>
<organism evidence="2 3">
    <name type="scientific">Gallintestinimicrobium propionicum</name>
    <dbReference type="NCBI Taxonomy" id="2981770"/>
    <lineage>
        <taxon>Bacteria</taxon>
        <taxon>Bacillati</taxon>
        <taxon>Bacillota</taxon>
        <taxon>Clostridia</taxon>
        <taxon>Lachnospirales</taxon>
        <taxon>Lachnospiraceae</taxon>
        <taxon>Gallintestinimicrobium</taxon>
    </lineage>
</organism>
<dbReference type="PROSITE" id="PS51257">
    <property type="entry name" value="PROKAR_LIPOPROTEIN"/>
    <property type="match status" value="1"/>
</dbReference>
<keyword evidence="3" id="KW-1185">Reference proteome</keyword>
<comment type="caution">
    <text evidence="2">The sequence shown here is derived from an EMBL/GenBank/DDBJ whole genome shotgun (WGS) entry which is preliminary data.</text>
</comment>
<accession>A0AAE3DJJ5</accession>
<evidence type="ECO:0000313" key="2">
    <source>
        <dbReference type="EMBL" id="MCC2166245.1"/>
    </source>
</evidence>
<name>A0AAE3DJJ5_9FIRM</name>
<dbReference type="RefSeq" id="WP_147342703.1">
    <property type="nucleotide sequence ID" value="NZ_JAJEQF010000001.1"/>
</dbReference>